<keyword evidence="5" id="KW-0997">Cell inner membrane</keyword>
<evidence type="ECO:0000256" key="8">
    <source>
        <dbReference type="ARBA" id="ARBA00023136"/>
    </source>
</evidence>
<evidence type="ECO:0000256" key="10">
    <source>
        <dbReference type="ARBA" id="ARBA00030775"/>
    </source>
</evidence>
<feature type="transmembrane region" description="Helical" evidence="11">
    <location>
        <begin position="12"/>
        <end position="33"/>
    </location>
</feature>
<keyword evidence="7 11" id="KW-1133">Transmembrane helix</keyword>
<comment type="caution">
    <text evidence="13">The sequence shown here is derived from an EMBL/GenBank/DDBJ whole genome shotgun (WGS) entry which is preliminary data.</text>
</comment>
<dbReference type="GO" id="GO:0015627">
    <property type="term" value="C:type II protein secretion system complex"/>
    <property type="evidence" value="ECO:0007669"/>
    <property type="project" value="InterPro"/>
</dbReference>
<evidence type="ECO:0000259" key="12">
    <source>
        <dbReference type="Pfam" id="PF12019"/>
    </source>
</evidence>
<dbReference type="SUPFAM" id="SSF54523">
    <property type="entry name" value="Pili subunits"/>
    <property type="match status" value="1"/>
</dbReference>
<reference evidence="13 14" key="2">
    <citation type="submission" date="2018-12" db="EMBL/GenBank/DDBJ databases">
        <title>Rhizobacter gummiphilus sp. nov., a rubber-degrading bacterium isolated from the soil of a botanical garden in Japan.</title>
        <authorList>
            <person name="Shunsuke S.S."/>
        </authorList>
    </citation>
    <scope>NUCLEOTIDE SEQUENCE [LARGE SCALE GENOMIC DNA]</scope>
    <source>
        <strain evidence="13 14">S-16</strain>
    </source>
</reference>
<proteinExistence type="inferred from homology"/>
<gene>
    <name evidence="13" type="ORF">DZC73_08825</name>
</gene>
<name>A0A3N7HRT0_9BURK</name>
<dbReference type="InterPro" id="IPR045584">
    <property type="entry name" value="Pilin-like"/>
</dbReference>
<evidence type="ECO:0000256" key="3">
    <source>
        <dbReference type="ARBA" id="ARBA00022475"/>
    </source>
</evidence>
<keyword evidence="14" id="KW-1185">Reference proteome</keyword>
<keyword evidence="6 11" id="KW-0812">Transmembrane</keyword>
<keyword evidence="3" id="KW-1003">Cell membrane</keyword>
<comment type="similarity">
    <text evidence="9">Belongs to the GSP H family.</text>
</comment>
<protein>
    <recommendedName>
        <fullName evidence="2">Type II secretion system protein H</fullName>
    </recommendedName>
    <alternativeName>
        <fullName evidence="10">General secretion pathway protein H</fullName>
    </alternativeName>
</protein>
<comment type="subcellular location">
    <subcellularLocation>
        <location evidence="1">Cell inner membrane</location>
        <topology evidence="1">Single-pass membrane protein</topology>
    </subcellularLocation>
</comment>
<dbReference type="Pfam" id="PF12019">
    <property type="entry name" value="GspH"/>
    <property type="match status" value="1"/>
</dbReference>
<dbReference type="AlphaFoldDB" id="A0A3N7HRT0"/>
<dbReference type="GO" id="GO:0015628">
    <property type="term" value="P:protein secretion by the type II secretion system"/>
    <property type="evidence" value="ECO:0007669"/>
    <property type="project" value="InterPro"/>
</dbReference>
<evidence type="ECO:0000256" key="5">
    <source>
        <dbReference type="ARBA" id="ARBA00022519"/>
    </source>
</evidence>
<evidence type="ECO:0000256" key="1">
    <source>
        <dbReference type="ARBA" id="ARBA00004377"/>
    </source>
</evidence>
<evidence type="ECO:0000256" key="11">
    <source>
        <dbReference type="SAM" id="Phobius"/>
    </source>
</evidence>
<evidence type="ECO:0000256" key="4">
    <source>
        <dbReference type="ARBA" id="ARBA00022481"/>
    </source>
</evidence>
<feature type="domain" description="General secretion pathway GspH" evidence="12">
    <location>
        <begin position="45"/>
        <end position="160"/>
    </location>
</feature>
<organism evidence="13 14">
    <name type="scientific">Piscinibacter terrae</name>
    <dbReference type="NCBI Taxonomy" id="2496871"/>
    <lineage>
        <taxon>Bacteria</taxon>
        <taxon>Pseudomonadati</taxon>
        <taxon>Pseudomonadota</taxon>
        <taxon>Betaproteobacteria</taxon>
        <taxon>Burkholderiales</taxon>
        <taxon>Sphaerotilaceae</taxon>
        <taxon>Piscinibacter</taxon>
    </lineage>
</organism>
<sequence length="180" mass="18785">MRTHHTQRGITLIEACIAVAIAAIAVGTAAPQFRQFIDKQRLEGAAAQLATDIRFARAESVMRNANLRLSVQSHGWGSCYIIHSGAASGCECQSDGTASCSGDAVSIKNTAFTATDRLALDSNVASIVFDPMHGTSTPAGTFKVALRGGPAIQHVVNLMGRVRTCSPNTDAPAVPGYAVC</sequence>
<evidence type="ECO:0000313" key="14">
    <source>
        <dbReference type="Proteomes" id="UP000267464"/>
    </source>
</evidence>
<accession>A0A3N7HRT0</accession>
<dbReference type="EMBL" id="QUSW01000002">
    <property type="protein sequence ID" value="RQP24957.1"/>
    <property type="molecule type" value="Genomic_DNA"/>
</dbReference>
<dbReference type="RefSeq" id="WP_124539864.1">
    <property type="nucleotide sequence ID" value="NZ_QUSW01000002.1"/>
</dbReference>
<dbReference type="Gene3D" id="3.55.40.10">
    <property type="entry name" value="minor pseudopilin epsh domain"/>
    <property type="match status" value="1"/>
</dbReference>
<evidence type="ECO:0000256" key="2">
    <source>
        <dbReference type="ARBA" id="ARBA00021549"/>
    </source>
</evidence>
<evidence type="ECO:0000256" key="7">
    <source>
        <dbReference type="ARBA" id="ARBA00022989"/>
    </source>
</evidence>
<keyword evidence="8 11" id="KW-0472">Membrane</keyword>
<evidence type="ECO:0000256" key="6">
    <source>
        <dbReference type="ARBA" id="ARBA00022692"/>
    </source>
</evidence>
<evidence type="ECO:0000256" key="9">
    <source>
        <dbReference type="ARBA" id="ARBA00025772"/>
    </source>
</evidence>
<reference evidence="13 14" key="1">
    <citation type="submission" date="2018-08" db="EMBL/GenBank/DDBJ databases">
        <authorList>
            <person name="Khan S.A."/>
            <person name="Jeon C.O."/>
            <person name="Chun B.H."/>
            <person name="Jeong S.E."/>
        </authorList>
    </citation>
    <scope>NUCLEOTIDE SEQUENCE [LARGE SCALE GENOMIC DNA]</scope>
    <source>
        <strain evidence="13 14">S-16</strain>
    </source>
</reference>
<dbReference type="GO" id="GO:0005886">
    <property type="term" value="C:plasma membrane"/>
    <property type="evidence" value="ECO:0007669"/>
    <property type="project" value="UniProtKB-SubCell"/>
</dbReference>
<dbReference type="Proteomes" id="UP000267464">
    <property type="component" value="Unassembled WGS sequence"/>
</dbReference>
<dbReference type="InterPro" id="IPR022346">
    <property type="entry name" value="T2SS_GspH"/>
</dbReference>
<evidence type="ECO:0000313" key="13">
    <source>
        <dbReference type="EMBL" id="RQP24957.1"/>
    </source>
</evidence>
<dbReference type="OrthoDB" id="8592199at2"/>
<keyword evidence="4" id="KW-0488">Methylation</keyword>